<reference evidence="1 2" key="1">
    <citation type="submission" date="2023-01" db="EMBL/GenBank/DDBJ databases">
        <title>Cultivation and genomic characterization of new, ubiquitous marine nitrite-oxidizing bacteria from the Nitrospirales.</title>
        <authorList>
            <person name="Mueller A.J."/>
            <person name="Daebeler A."/>
            <person name="Herbold C.W."/>
            <person name="Kirkegaard R.H."/>
            <person name="Daims H."/>
        </authorList>
    </citation>
    <scope>NUCLEOTIDE SEQUENCE [LARGE SCALE GENOMIC DNA]</scope>
    <source>
        <strain evidence="1 2">DK</strain>
    </source>
</reference>
<proteinExistence type="predicted"/>
<evidence type="ECO:0008006" key="3">
    <source>
        <dbReference type="Google" id="ProtNLM"/>
    </source>
</evidence>
<evidence type="ECO:0000313" key="1">
    <source>
        <dbReference type="EMBL" id="WNM64145.1"/>
    </source>
</evidence>
<accession>A0AA96GPT0</accession>
<dbReference type="KEGG" id="nneo:PQG83_03045"/>
<dbReference type="Proteomes" id="UP001302494">
    <property type="component" value="Chromosome"/>
</dbReference>
<name>A0AA96GPT0_9BACT</name>
<organism evidence="1 2">
    <name type="scientific">Candidatus Nitrospira neomarina</name>
    <dbReference type="NCBI Taxonomy" id="3020899"/>
    <lineage>
        <taxon>Bacteria</taxon>
        <taxon>Pseudomonadati</taxon>
        <taxon>Nitrospirota</taxon>
        <taxon>Nitrospiria</taxon>
        <taxon>Nitrospirales</taxon>
        <taxon>Nitrospiraceae</taxon>
        <taxon>Nitrospira</taxon>
    </lineage>
</organism>
<keyword evidence="2" id="KW-1185">Reference proteome</keyword>
<dbReference type="AlphaFoldDB" id="A0AA96GPT0"/>
<sequence length="349" mass="41296">MDLLPDFQTPVPEEPEWVSWTDEQLLNLRLSDLKIRISGTELGQCVRQLYRELKDHGLVFRPHVWLSDDWYSPDGTPGLAVPFYMGHPRLAKLELNQMLEVEGGTPEWCMRILRHETGHAIENAYRLRRRRSRQQMFGHTSVPYPDCYLPKPYSKSFVLHLDMWYAQSHPDEDFAETFAVWLTPHSHWRERYAGWPALKKLEYMDGLMKGLAGVAPIVTTREQVDPIQRLHKTLREHYQDKRERYGLDYPNFYDRDLRRLFSGDPDQSANPSAENFIRKFRKEVRRKVAAWTGEYQYTIDQVLQDMMAHCRERNLRLAVPEEQAKVDFTILLTVQTMNYLHGGRHRVVL</sequence>
<gene>
    <name evidence="1" type="ORF">PQG83_03045</name>
</gene>
<dbReference type="Gene3D" id="3.40.390.70">
    <property type="match status" value="1"/>
</dbReference>
<evidence type="ECO:0000313" key="2">
    <source>
        <dbReference type="Proteomes" id="UP001302494"/>
    </source>
</evidence>
<dbReference type="EMBL" id="CP116968">
    <property type="protein sequence ID" value="WNM64145.1"/>
    <property type="molecule type" value="Genomic_DNA"/>
</dbReference>
<protein>
    <recommendedName>
        <fullName evidence="3">Zinc-binding metallo-peptidase</fullName>
    </recommendedName>
</protein>